<dbReference type="Gene3D" id="3.90.180.10">
    <property type="entry name" value="Medium-chain alcohol dehydrogenases, catalytic domain"/>
    <property type="match status" value="1"/>
</dbReference>
<evidence type="ECO:0000256" key="1">
    <source>
        <dbReference type="ARBA" id="ARBA00022857"/>
    </source>
</evidence>
<dbReference type="InterPro" id="IPR013154">
    <property type="entry name" value="ADH-like_N"/>
</dbReference>
<sequence length="96" mass="9847">MTATRLPEQMRVIEIAAAGGPEMLQPAMRPLPEPAAGEILVRVAAAGVNRPDVLQRRGHYAPPPGASDIPGLEIAGRWSPSAKASSTIASATASAP</sequence>
<organism evidence="4 5">
    <name type="scientific">Serratia rubidaea</name>
    <name type="common">Serratia marinorubra</name>
    <dbReference type="NCBI Taxonomy" id="61652"/>
    <lineage>
        <taxon>Bacteria</taxon>
        <taxon>Pseudomonadati</taxon>
        <taxon>Pseudomonadota</taxon>
        <taxon>Gammaproteobacteria</taxon>
        <taxon>Enterobacterales</taxon>
        <taxon>Yersiniaceae</taxon>
        <taxon>Serratia</taxon>
    </lineage>
</organism>
<proteinExistence type="predicted"/>
<dbReference type="AlphaFoldDB" id="A0A4U9HK80"/>
<name>A0A4U9HK80_SERRU</name>
<gene>
    <name evidence="4" type="ORF">NCTC12971_03601</name>
</gene>
<dbReference type="Pfam" id="PF08240">
    <property type="entry name" value="ADH_N"/>
    <property type="match status" value="1"/>
</dbReference>
<feature type="domain" description="Alcohol dehydrogenase-like N-terminal" evidence="3">
    <location>
        <begin position="36"/>
        <end position="77"/>
    </location>
</feature>
<dbReference type="GO" id="GO:0070402">
    <property type="term" value="F:NADPH binding"/>
    <property type="evidence" value="ECO:0007669"/>
    <property type="project" value="TreeGrafter"/>
</dbReference>
<dbReference type="EMBL" id="LR590463">
    <property type="protein sequence ID" value="VTP64520.1"/>
    <property type="molecule type" value="Genomic_DNA"/>
</dbReference>
<evidence type="ECO:0000259" key="3">
    <source>
        <dbReference type="Pfam" id="PF08240"/>
    </source>
</evidence>
<accession>A0A4U9HK80</accession>
<reference evidence="4 5" key="1">
    <citation type="submission" date="2019-05" db="EMBL/GenBank/DDBJ databases">
        <authorList>
            <consortium name="Pathogen Informatics"/>
        </authorList>
    </citation>
    <scope>NUCLEOTIDE SEQUENCE [LARGE SCALE GENOMIC DNA]</scope>
    <source>
        <strain evidence="4 5">NCTC12971</strain>
    </source>
</reference>
<dbReference type="GO" id="GO:0016651">
    <property type="term" value="F:oxidoreductase activity, acting on NAD(P)H"/>
    <property type="evidence" value="ECO:0007669"/>
    <property type="project" value="TreeGrafter"/>
</dbReference>
<keyword evidence="2" id="KW-0560">Oxidoreductase</keyword>
<protein>
    <submittedName>
        <fullName evidence="4">Putative NAD(P)H quinone oxidoreductase, PIG3 family</fullName>
    </submittedName>
</protein>
<dbReference type="PANTHER" id="PTHR48106">
    <property type="entry name" value="QUINONE OXIDOREDUCTASE PIG3-RELATED"/>
    <property type="match status" value="1"/>
</dbReference>
<dbReference type="InterPro" id="IPR011032">
    <property type="entry name" value="GroES-like_sf"/>
</dbReference>
<dbReference type="Proteomes" id="UP000307968">
    <property type="component" value="Chromosome"/>
</dbReference>
<dbReference type="PANTHER" id="PTHR48106:SF8">
    <property type="entry name" value="OS02G0805600 PROTEIN"/>
    <property type="match status" value="1"/>
</dbReference>
<dbReference type="SUPFAM" id="SSF50129">
    <property type="entry name" value="GroES-like"/>
    <property type="match status" value="1"/>
</dbReference>
<evidence type="ECO:0000313" key="4">
    <source>
        <dbReference type="EMBL" id="VTP64520.1"/>
    </source>
</evidence>
<evidence type="ECO:0000256" key="2">
    <source>
        <dbReference type="ARBA" id="ARBA00023002"/>
    </source>
</evidence>
<keyword evidence="1" id="KW-0521">NADP</keyword>
<evidence type="ECO:0000313" key="5">
    <source>
        <dbReference type="Proteomes" id="UP000307968"/>
    </source>
</evidence>